<gene>
    <name evidence="2" type="ORF">EJ06DRAFT_529296</name>
</gene>
<dbReference type="OrthoDB" id="3872369at2759"/>
<sequence>MAEIASPDFPGARRRKIRYGPYRVPPTTEKSLESQWLGDQGMMTSIQLGAKKPCTTNCVIMKISGSIEYADGTSADTGTGAWFHHAALINIGTTVRDPVCGQKYVEDLFMSGNERSEAIYSFPRSSVKAGYHLLMQDMFMLNAELLNMDANEKWVWMTLTYDILDGEHPEYKDGKVVWMNIGPALCGTTANPFGASNVTKTYQPTARKFEEKSIPWVIPVDGQILGSTGHMHDGALGMDFFHDGKKICTSTSLYSKTAKGVMMGGPGASSNSSAGAMPGGHSHGRRQIMGGNYNNKDIEHIAQQIPCLYEPPVKIRKGEKLWIAANYDYDTHPGMKNDKGEIDQAMGIAGTIIALPYPRQV</sequence>
<accession>A0A6G1HYQ5</accession>
<organism evidence="2 3">
    <name type="scientific">Trichodelitschia bisporula</name>
    <dbReference type="NCBI Taxonomy" id="703511"/>
    <lineage>
        <taxon>Eukaryota</taxon>
        <taxon>Fungi</taxon>
        <taxon>Dikarya</taxon>
        <taxon>Ascomycota</taxon>
        <taxon>Pezizomycotina</taxon>
        <taxon>Dothideomycetes</taxon>
        <taxon>Dothideomycetes incertae sedis</taxon>
        <taxon>Phaeotrichales</taxon>
        <taxon>Phaeotrichaceae</taxon>
        <taxon>Trichodelitschia</taxon>
    </lineage>
</organism>
<protein>
    <submittedName>
        <fullName evidence="2">Uncharacterized protein</fullName>
    </submittedName>
</protein>
<proteinExistence type="predicted"/>
<evidence type="ECO:0000313" key="3">
    <source>
        <dbReference type="Proteomes" id="UP000799640"/>
    </source>
</evidence>
<dbReference type="EMBL" id="ML996693">
    <property type="protein sequence ID" value="KAF2401142.1"/>
    <property type="molecule type" value="Genomic_DNA"/>
</dbReference>
<dbReference type="Proteomes" id="UP000799640">
    <property type="component" value="Unassembled WGS sequence"/>
</dbReference>
<evidence type="ECO:0000256" key="1">
    <source>
        <dbReference type="SAM" id="MobiDB-lite"/>
    </source>
</evidence>
<evidence type="ECO:0000313" key="2">
    <source>
        <dbReference type="EMBL" id="KAF2401142.1"/>
    </source>
</evidence>
<keyword evidence="3" id="KW-1185">Reference proteome</keyword>
<reference evidence="2" key="1">
    <citation type="journal article" date="2020" name="Stud. Mycol.">
        <title>101 Dothideomycetes genomes: a test case for predicting lifestyles and emergence of pathogens.</title>
        <authorList>
            <person name="Haridas S."/>
            <person name="Albert R."/>
            <person name="Binder M."/>
            <person name="Bloem J."/>
            <person name="Labutti K."/>
            <person name="Salamov A."/>
            <person name="Andreopoulos B."/>
            <person name="Baker S."/>
            <person name="Barry K."/>
            <person name="Bills G."/>
            <person name="Bluhm B."/>
            <person name="Cannon C."/>
            <person name="Castanera R."/>
            <person name="Culley D."/>
            <person name="Daum C."/>
            <person name="Ezra D."/>
            <person name="Gonzalez J."/>
            <person name="Henrissat B."/>
            <person name="Kuo A."/>
            <person name="Liang C."/>
            <person name="Lipzen A."/>
            <person name="Lutzoni F."/>
            <person name="Magnuson J."/>
            <person name="Mondo S."/>
            <person name="Nolan M."/>
            <person name="Ohm R."/>
            <person name="Pangilinan J."/>
            <person name="Park H.-J."/>
            <person name="Ramirez L."/>
            <person name="Alfaro M."/>
            <person name="Sun H."/>
            <person name="Tritt A."/>
            <person name="Yoshinaga Y."/>
            <person name="Zwiers L.-H."/>
            <person name="Turgeon B."/>
            <person name="Goodwin S."/>
            <person name="Spatafora J."/>
            <person name="Crous P."/>
            <person name="Grigoriev I."/>
        </authorList>
    </citation>
    <scope>NUCLEOTIDE SEQUENCE</scope>
    <source>
        <strain evidence="2">CBS 262.69</strain>
    </source>
</reference>
<feature type="compositionally biased region" description="Low complexity" evidence="1">
    <location>
        <begin position="268"/>
        <end position="280"/>
    </location>
</feature>
<name>A0A6G1HYQ5_9PEZI</name>
<feature type="region of interest" description="Disordered" evidence="1">
    <location>
        <begin position="265"/>
        <end position="290"/>
    </location>
</feature>
<dbReference type="AlphaFoldDB" id="A0A6G1HYQ5"/>